<organism evidence="2 3">
    <name type="scientific">Vibrio penaeicida</name>
    <dbReference type="NCBI Taxonomy" id="104609"/>
    <lineage>
        <taxon>Bacteria</taxon>
        <taxon>Pseudomonadati</taxon>
        <taxon>Pseudomonadota</taxon>
        <taxon>Gammaproteobacteria</taxon>
        <taxon>Vibrionales</taxon>
        <taxon>Vibrionaceae</taxon>
        <taxon>Vibrio</taxon>
    </lineage>
</organism>
<dbReference type="Proteomes" id="UP001156690">
    <property type="component" value="Unassembled WGS sequence"/>
</dbReference>
<protein>
    <recommendedName>
        <fullName evidence="4">DUF4156 domain-containing protein</fullName>
    </recommendedName>
</protein>
<proteinExistence type="predicted"/>
<dbReference type="PROSITE" id="PS51257">
    <property type="entry name" value="PROKAR_LIPOPROTEIN"/>
    <property type="match status" value="1"/>
</dbReference>
<evidence type="ECO:0000313" key="3">
    <source>
        <dbReference type="Proteomes" id="UP001156690"/>
    </source>
</evidence>
<dbReference type="RefSeq" id="WP_126608717.1">
    <property type="nucleotide sequence ID" value="NZ_AP025144.1"/>
</dbReference>
<comment type="caution">
    <text evidence="2">The sequence shown here is derived from an EMBL/GenBank/DDBJ whole genome shotgun (WGS) entry which is preliminary data.</text>
</comment>
<dbReference type="EMBL" id="BSNX01000067">
    <property type="protein sequence ID" value="GLQ75188.1"/>
    <property type="molecule type" value="Genomic_DNA"/>
</dbReference>
<sequence length="113" mass="12333">MYKLGWRCLAFAIIPLITACATPSQKLISDAQSVSVYADSAIVASGCEWKGEVTGSEGHWYSFLFYNNDAMIQGAVNDIKNQAVSLGANRVYLNSPIHFKTSVTFLGNAYLCK</sequence>
<name>A0AAV5NY14_9VIBR</name>
<feature type="signal peptide" evidence="1">
    <location>
        <begin position="1"/>
        <end position="21"/>
    </location>
</feature>
<evidence type="ECO:0000256" key="1">
    <source>
        <dbReference type="SAM" id="SignalP"/>
    </source>
</evidence>
<keyword evidence="3" id="KW-1185">Reference proteome</keyword>
<reference evidence="3" key="1">
    <citation type="journal article" date="2019" name="Int. J. Syst. Evol. Microbiol.">
        <title>The Global Catalogue of Microorganisms (GCM) 10K type strain sequencing project: providing services to taxonomists for standard genome sequencing and annotation.</title>
        <authorList>
            <consortium name="The Broad Institute Genomics Platform"/>
            <consortium name="The Broad Institute Genome Sequencing Center for Infectious Disease"/>
            <person name="Wu L."/>
            <person name="Ma J."/>
        </authorList>
    </citation>
    <scope>NUCLEOTIDE SEQUENCE [LARGE SCALE GENOMIC DNA]</scope>
    <source>
        <strain evidence="3">NBRC 15640</strain>
    </source>
</reference>
<dbReference type="AlphaFoldDB" id="A0AAV5NY14"/>
<keyword evidence="1" id="KW-0732">Signal</keyword>
<evidence type="ECO:0000313" key="2">
    <source>
        <dbReference type="EMBL" id="GLQ75188.1"/>
    </source>
</evidence>
<gene>
    <name evidence="2" type="ORF">GCM10007932_45500</name>
</gene>
<evidence type="ECO:0008006" key="4">
    <source>
        <dbReference type="Google" id="ProtNLM"/>
    </source>
</evidence>
<accession>A0AAV5NY14</accession>
<feature type="chain" id="PRO_5043327413" description="DUF4156 domain-containing protein" evidence="1">
    <location>
        <begin position="22"/>
        <end position="113"/>
    </location>
</feature>
<dbReference type="Pfam" id="PF13698">
    <property type="entry name" value="DUF4156"/>
    <property type="match status" value="1"/>
</dbReference>
<dbReference type="InterPro" id="IPR025294">
    <property type="entry name" value="DUF4156"/>
</dbReference>